<keyword evidence="3" id="KW-1185">Reference proteome</keyword>
<dbReference type="InterPro" id="IPR035892">
    <property type="entry name" value="C2_domain_sf"/>
</dbReference>
<dbReference type="Gene3D" id="2.60.40.150">
    <property type="entry name" value="C2 domain"/>
    <property type="match status" value="1"/>
</dbReference>
<dbReference type="SUPFAM" id="SSF49562">
    <property type="entry name" value="C2 domain (Calcium/lipid-binding domain, CaLB)"/>
    <property type="match status" value="1"/>
</dbReference>
<dbReference type="AlphaFoldDB" id="A0A914ENQ9"/>
<feature type="region of interest" description="Disordered" evidence="1">
    <location>
        <begin position="408"/>
        <end position="437"/>
    </location>
</feature>
<evidence type="ECO:0000259" key="2">
    <source>
        <dbReference type="SMART" id="SM00239"/>
    </source>
</evidence>
<feature type="domain" description="C2" evidence="2">
    <location>
        <begin position="191"/>
        <end position="308"/>
    </location>
</feature>
<feature type="region of interest" description="Disordered" evidence="1">
    <location>
        <begin position="103"/>
        <end position="124"/>
    </location>
</feature>
<protein>
    <submittedName>
        <fullName evidence="4">C2 domain-containing protein</fullName>
    </submittedName>
</protein>
<dbReference type="WBParaSite" id="ACRNAN_scaffold9566.g28096.t1">
    <property type="protein sequence ID" value="ACRNAN_scaffold9566.g28096.t1"/>
    <property type="gene ID" value="ACRNAN_scaffold9566.g28096"/>
</dbReference>
<name>A0A914ENQ9_9BILA</name>
<evidence type="ECO:0000256" key="1">
    <source>
        <dbReference type="SAM" id="MobiDB-lite"/>
    </source>
</evidence>
<feature type="compositionally biased region" description="Polar residues" evidence="1">
    <location>
        <begin position="113"/>
        <end position="123"/>
    </location>
</feature>
<proteinExistence type="predicted"/>
<dbReference type="Proteomes" id="UP000887540">
    <property type="component" value="Unplaced"/>
</dbReference>
<organism evidence="3 4">
    <name type="scientific">Acrobeloides nanus</name>
    <dbReference type="NCBI Taxonomy" id="290746"/>
    <lineage>
        <taxon>Eukaryota</taxon>
        <taxon>Metazoa</taxon>
        <taxon>Ecdysozoa</taxon>
        <taxon>Nematoda</taxon>
        <taxon>Chromadorea</taxon>
        <taxon>Rhabditida</taxon>
        <taxon>Tylenchina</taxon>
        <taxon>Cephalobomorpha</taxon>
        <taxon>Cephaloboidea</taxon>
        <taxon>Cephalobidae</taxon>
        <taxon>Acrobeloides</taxon>
    </lineage>
</organism>
<reference evidence="4" key="1">
    <citation type="submission" date="2022-11" db="UniProtKB">
        <authorList>
            <consortium name="WormBaseParasite"/>
        </authorList>
    </citation>
    <scope>IDENTIFICATION</scope>
</reference>
<evidence type="ECO:0000313" key="4">
    <source>
        <dbReference type="WBParaSite" id="ACRNAN_scaffold9566.g28096.t1"/>
    </source>
</evidence>
<evidence type="ECO:0000313" key="3">
    <source>
        <dbReference type="Proteomes" id="UP000887540"/>
    </source>
</evidence>
<dbReference type="SMART" id="SM00239">
    <property type="entry name" value="C2"/>
    <property type="match status" value="1"/>
</dbReference>
<accession>A0A914ENQ9</accession>
<feature type="compositionally biased region" description="Basic and acidic residues" evidence="1">
    <location>
        <begin position="410"/>
        <end position="419"/>
    </location>
</feature>
<dbReference type="InterPro" id="IPR000008">
    <property type="entry name" value="C2_dom"/>
</dbReference>
<sequence>MNIFRKRSAQVSLESKFPHLSPIYPEDSISSENEENCDYEDEFLSRQHITRSRMPKSLEMIQEISPVMPESDVPTEEELPPVIKPLKFSKEWRPIQTSTMTSFHPLRLPKTNPRLNSASSTPRHNVARRRLLHPAENYEEPRSLFDPYYVDMGSTKKGSLKPKHFGLPSQMAKMLGVKGILYLEIYITGRYVEVKIKNAAYFLDHRISSFVKLELKRNMKRNRKRSKNATNRRFPDHRTITIPQNNEPIFDETFKFRLSRAHLECHDMLGINVYATRSSTVGKSEISLLGCMSFHLRRLYKKVGLKIDHIFNDDSYEPILVGSGGYFLLDEANGAHQNLPEKKVYHRKYYDEIGSSISSSLNSSPSKIIGESEWRGMHFASNHQLYPEKQVHPGQEVLTRLAISPCKKPVPIEKDDPKRSSYRGSSRMAPWQIPSTSETNDRAVNILDYTSSSSSSGPGREYKRHYRFTLPSITTSDTTGSEISNECRNGANVDYNYLYADP</sequence>
<dbReference type="Pfam" id="PF00168">
    <property type="entry name" value="C2"/>
    <property type="match status" value="1"/>
</dbReference>